<dbReference type="Proteomes" id="UP000267368">
    <property type="component" value="Unassembled WGS sequence"/>
</dbReference>
<dbReference type="PRINTS" id="PR01840">
    <property type="entry name" value="TATCFAMILY"/>
</dbReference>
<dbReference type="HAMAP" id="MF_00902">
    <property type="entry name" value="TatC"/>
    <property type="match status" value="1"/>
</dbReference>
<organism evidence="8 9">
    <name type="scientific">Slackia faecicanis</name>
    <dbReference type="NCBI Taxonomy" id="255723"/>
    <lineage>
        <taxon>Bacteria</taxon>
        <taxon>Bacillati</taxon>
        <taxon>Actinomycetota</taxon>
        <taxon>Coriobacteriia</taxon>
        <taxon>Eggerthellales</taxon>
        <taxon>Eggerthellaceae</taxon>
        <taxon>Slackia</taxon>
    </lineage>
</organism>
<evidence type="ECO:0000256" key="1">
    <source>
        <dbReference type="ARBA" id="ARBA00004141"/>
    </source>
</evidence>
<sequence>MPIGPARMPLFDHLGELRMRLVRIVVSLFIAMCIFYMATPTIIQFMCLPVYDYLPKDPTTGAIALNVFDVFGSFTIRFKVALWTSVVACMPIILWQILAFFLPALKPNERKWFIPTFMAGVLLFIGGTVFCYTLILNPAVQWLTDQANGFANIFPDAKAWIDVIINFELAFGFAFELPLVVFYLVVFEIIPYAKLRNSWRTVYIVLMVISAMVTLDASPVTMLMMFAALLMLYEVSLLVARLVLGNRVKKQKEEAEREAREEAEWQEEWGQKKEAIKKRLADD</sequence>
<dbReference type="GO" id="GO:0065002">
    <property type="term" value="P:intracellular protein transmembrane transport"/>
    <property type="evidence" value="ECO:0007669"/>
    <property type="project" value="TreeGrafter"/>
</dbReference>
<keyword evidence="9" id="KW-1185">Reference proteome</keyword>
<comment type="similarity">
    <text evidence="7">Belongs to the TatC family.</text>
</comment>
<dbReference type="GO" id="GO:0033281">
    <property type="term" value="C:TAT protein transport complex"/>
    <property type="evidence" value="ECO:0007669"/>
    <property type="project" value="UniProtKB-UniRule"/>
</dbReference>
<dbReference type="PANTHER" id="PTHR30371">
    <property type="entry name" value="SEC-INDEPENDENT PROTEIN TRANSLOCASE PROTEIN TATC"/>
    <property type="match status" value="1"/>
</dbReference>
<dbReference type="EMBL" id="QICB01000007">
    <property type="protein sequence ID" value="RNL18885.1"/>
    <property type="molecule type" value="Genomic_DNA"/>
</dbReference>
<feature type="transmembrane region" description="Helical" evidence="7">
    <location>
        <begin position="163"/>
        <end position="186"/>
    </location>
</feature>
<dbReference type="OrthoDB" id="9777044at2"/>
<dbReference type="Pfam" id="PF00902">
    <property type="entry name" value="TatC"/>
    <property type="match status" value="1"/>
</dbReference>
<evidence type="ECO:0000313" key="9">
    <source>
        <dbReference type="Proteomes" id="UP000267368"/>
    </source>
</evidence>
<keyword evidence="2 7" id="KW-0812">Transmembrane</keyword>
<feature type="transmembrane region" description="Helical" evidence="7">
    <location>
        <begin position="221"/>
        <end position="244"/>
    </location>
</feature>
<gene>
    <name evidence="7 8" type="primary">tatC</name>
    <name evidence="8" type="ORF">DMP07_08030</name>
</gene>
<dbReference type="RefSeq" id="WP_123198628.1">
    <property type="nucleotide sequence ID" value="NZ_QICB01000007.1"/>
</dbReference>
<proteinExistence type="inferred from homology"/>
<feature type="transmembrane region" description="Helical" evidence="7">
    <location>
        <begin position="80"/>
        <end position="105"/>
    </location>
</feature>
<comment type="subunit">
    <text evidence="7">The Tat system comprises two distinct complexes: a TatABC complex, containing multiple copies of TatA, TatB and TatC subunits, and a separate TatA complex, containing only TatA subunits. Substrates initially bind to the TatABC complex, which probably triggers association of the separate TatA complex to form the active translocon.</text>
</comment>
<evidence type="ECO:0000256" key="2">
    <source>
        <dbReference type="ARBA" id="ARBA00022692"/>
    </source>
</evidence>
<dbReference type="GO" id="GO:0043953">
    <property type="term" value="P:protein transport by the Tat complex"/>
    <property type="evidence" value="ECO:0007669"/>
    <property type="project" value="UniProtKB-UniRule"/>
</dbReference>
<name>A0A3N0ADX3_9ACTN</name>
<evidence type="ECO:0000256" key="7">
    <source>
        <dbReference type="HAMAP-Rule" id="MF_00902"/>
    </source>
</evidence>
<keyword evidence="3 7" id="KW-0653">Protein transport</keyword>
<dbReference type="NCBIfam" id="TIGR00945">
    <property type="entry name" value="tatC"/>
    <property type="match status" value="1"/>
</dbReference>
<feature type="transmembrane region" description="Helical" evidence="7">
    <location>
        <begin position="112"/>
        <end position="135"/>
    </location>
</feature>
<comment type="function">
    <text evidence="7">Part of the twin-arginine translocation (Tat) system that transports large folded proteins containing a characteristic twin-arginine motif in their signal peptide across membranes. Together with TatB, TatC is part of a receptor directly interacting with Tat signal peptides.</text>
</comment>
<protein>
    <recommendedName>
        <fullName evidence="7">Sec-independent protein translocase protein TatC</fullName>
    </recommendedName>
</protein>
<keyword evidence="4 7" id="KW-1133">Transmembrane helix</keyword>
<keyword evidence="7" id="KW-1003">Cell membrane</keyword>
<accession>A0A3N0ADX3</accession>
<feature type="transmembrane region" description="Helical" evidence="7">
    <location>
        <begin position="198"/>
        <end position="215"/>
    </location>
</feature>
<comment type="caution">
    <text evidence="8">The sequence shown here is derived from an EMBL/GenBank/DDBJ whole genome shotgun (WGS) entry which is preliminary data.</text>
</comment>
<evidence type="ECO:0000256" key="6">
    <source>
        <dbReference type="ARBA" id="ARBA00023136"/>
    </source>
</evidence>
<dbReference type="AlphaFoldDB" id="A0A3N0ADX3"/>
<keyword evidence="7" id="KW-0813">Transport</keyword>
<dbReference type="PANTHER" id="PTHR30371:SF0">
    <property type="entry name" value="SEC-INDEPENDENT PROTEIN TRANSLOCASE PROTEIN TATC, CHLOROPLASTIC-RELATED"/>
    <property type="match status" value="1"/>
</dbReference>
<comment type="subcellular location">
    <subcellularLocation>
        <location evidence="7">Cell membrane</location>
        <topology evidence="7">Multi-pass membrane protein</topology>
    </subcellularLocation>
    <subcellularLocation>
        <location evidence="1">Membrane</location>
        <topology evidence="1">Multi-pass membrane protein</topology>
    </subcellularLocation>
</comment>
<evidence type="ECO:0000256" key="5">
    <source>
        <dbReference type="ARBA" id="ARBA00023010"/>
    </source>
</evidence>
<reference evidence="9" key="1">
    <citation type="submission" date="2018-05" db="EMBL/GenBank/DDBJ databases">
        <title>Genome Sequencing of selected type strains of the family Eggerthellaceae.</title>
        <authorList>
            <person name="Danylec N."/>
            <person name="Stoll D.A."/>
            <person name="Doetsch A."/>
            <person name="Huch M."/>
        </authorList>
    </citation>
    <scope>NUCLEOTIDE SEQUENCE [LARGE SCALE GENOMIC DNA]</scope>
    <source>
        <strain evidence="9">DSM 17537</strain>
    </source>
</reference>
<evidence type="ECO:0000256" key="3">
    <source>
        <dbReference type="ARBA" id="ARBA00022927"/>
    </source>
</evidence>
<keyword evidence="5 7" id="KW-0811">Translocation</keyword>
<keyword evidence="6 7" id="KW-0472">Membrane</keyword>
<dbReference type="InterPro" id="IPR002033">
    <property type="entry name" value="TatC"/>
</dbReference>
<feature type="transmembrane region" description="Helical" evidence="7">
    <location>
        <begin position="21"/>
        <end position="43"/>
    </location>
</feature>
<evidence type="ECO:0000256" key="4">
    <source>
        <dbReference type="ARBA" id="ARBA00022989"/>
    </source>
</evidence>
<dbReference type="GO" id="GO:0009977">
    <property type="term" value="F:proton motive force dependent protein transmembrane transporter activity"/>
    <property type="evidence" value="ECO:0007669"/>
    <property type="project" value="TreeGrafter"/>
</dbReference>
<evidence type="ECO:0000313" key="8">
    <source>
        <dbReference type="EMBL" id="RNL18885.1"/>
    </source>
</evidence>